<dbReference type="EMBL" id="SDJQ01000017">
    <property type="protein sequence ID" value="RXR32770.1"/>
    <property type="molecule type" value="Genomic_DNA"/>
</dbReference>
<dbReference type="InterPro" id="IPR029109">
    <property type="entry name" value="Ntox35"/>
</dbReference>
<dbReference type="OrthoDB" id="5150274at2"/>
<keyword evidence="1" id="KW-0732">Signal</keyword>
<feature type="chain" id="PRO_5020512119" description="Bacterial toxin 35 domain-containing protein" evidence="1">
    <location>
        <begin position="31"/>
        <end position="266"/>
    </location>
</feature>
<dbReference type="STRING" id="1713.GCA_000718325_00643"/>
<evidence type="ECO:0000313" key="4">
    <source>
        <dbReference type="EMBL" id="RXR32770.1"/>
    </source>
</evidence>
<sequence length="266" mass="27951">MTERHRYSLRTALAGAVTMSLVLGLGVASAAAVAPEDPTVLPQVVSGEPGAAAVPVGAGSTTVHPDAGGLVTTVSDPAGVEATVDVGILESGDSVLLSTIDVDAVVDGTTIREQMVIEDFVLLGEDDFAVTLRMASTGETFVVNTTVATQQAVPVLIILGVLARLGIKHVLKWYGKTQVKKAVKSYLLNNVSANKWSHIMAPKHNWGTVGAKSREQVAELMARAMSEGTHQAYKGTARVAVWKHNGKIIEVTYDKVSGKVSNGWVK</sequence>
<accession>A0A4Q1KT29</accession>
<reference evidence="5 6" key="1">
    <citation type="submission" date="2019-01" db="EMBL/GenBank/DDBJ databases">
        <title>Oerskovia turbata Genome sequencing and assembly.</title>
        <authorList>
            <person name="Dou T."/>
        </authorList>
    </citation>
    <scope>NUCLEOTIDE SEQUENCE [LARGE SCALE GENOMIC DNA]</scope>
    <source>
        <strain evidence="4 5">JCM12123</strain>
        <strain evidence="3 6">JCM3160</strain>
    </source>
</reference>
<evidence type="ECO:0000313" key="6">
    <source>
        <dbReference type="Proteomes" id="UP000290517"/>
    </source>
</evidence>
<protein>
    <recommendedName>
        <fullName evidence="2">Bacterial toxin 35 domain-containing protein</fullName>
    </recommendedName>
</protein>
<feature type="signal peptide" evidence="1">
    <location>
        <begin position="1"/>
        <end position="30"/>
    </location>
</feature>
<dbReference type="AlphaFoldDB" id="A0A4Q1KT29"/>
<dbReference type="Proteomes" id="UP000289805">
    <property type="component" value="Unassembled WGS sequence"/>
</dbReference>
<name>A0A4Q1KT29_9CELL</name>
<keyword evidence="6" id="KW-1185">Reference proteome</keyword>
<evidence type="ECO:0000256" key="1">
    <source>
        <dbReference type="SAM" id="SignalP"/>
    </source>
</evidence>
<organism evidence="4 5">
    <name type="scientific">Oerskovia turbata</name>
    <dbReference type="NCBI Taxonomy" id="1713"/>
    <lineage>
        <taxon>Bacteria</taxon>
        <taxon>Bacillati</taxon>
        <taxon>Actinomycetota</taxon>
        <taxon>Actinomycetes</taxon>
        <taxon>Micrococcales</taxon>
        <taxon>Cellulomonadaceae</taxon>
        <taxon>Oerskovia</taxon>
    </lineage>
</organism>
<evidence type="ECO:0000313" key="5">
    <source>
        <dbReference type="Proteomes" id="UP000289805"/>
    </source>
</evidence>
<evidence type="ECO:0000313" key="3">
    <source>
        <dbReference type="EMBL" id="RXR25289.1"/>
    </source>
</evidence>
<proteinExistence type="predicted"/>
<dbReference type="Pfam" id="PF15534">
    <property type="entry name" value="Ntox35"/>
    <property type="match status" value="1"/>
</dbReference>
<comment type="caution">
    <text evidence="4">The sequence shown here is derived from an EMBL/GenBank/DDBJ whole genome shotgun (WGS) entry which is preliminary data.</text>
</comment>
<gene>
    <name evidence="3" type="ORF">EQW73_10555</name>
    <name evidence="4" type="ORF">EQW78_13630</name>
</gene>
<dbReference type="EMBL" id="SDJR01000006">
    <property type="protein sequence ID" value="RXR25289.1"/>
    <property type="molecule type" value="Genomic_DNA"/>
</dbReference>
<evidence type="ECO:0000259" key="2">
    <source>
        <dbReference type="Pfam" id="PF15534"/>
    </source>
</evidence>
<dbReference type="RefSeq" id="WP_084689761.1">
    <property type="nucleotide sequence ID" value="NZ_JOFV01000003.1"/>
</dbReference>
<feature type="domain" description="Bacterial toxin 35" evidence="2">
    <location>
        <begin position="192"/>
        <end position="265"/>
    </location>
</feature>
<dbReference type="Proteomes" id="UP000290517">
    <property type="component" value="Unassembled WGS sequence"/>
</dbReference>